<evidence type="ECO:0000313" key="2">
    <source>
        <dbReference type="EMBL" id="SFK48309.1"/>
    </source>
</evidence>
<gene>
    <name evidence="2" type="ORF">SAMN05518846_11428</name>
</gene>
<dbReference type="AlphaFoldDB" id="A0A1I3ZXP6"/>
<keyword evidence="1" id="KW-0812">Transmembrane</keyword>
<proteinExistence type="predicted"/>
<keyword evidence="3" id="KW-1185">Reference proteome</keyword>
<dbReference type="GeneID" id="301133153"/>
<accession>A0A1I3ZXP6</accession>
<sequence>MLEINQWDLVAGIFNGMFLFGKAFVSAMPWYGWVIFGVGALAKYVDKKLKILDRVLTKAFSL</sequence>
<keyword evidence="1" id="KW-1133">Transmembrane helix</keyword>
<reference evidence="3" key="1">
    <citation type="submission" date="2016-10" db="EMBL/GenBank/DDBJ databases">
        <authorList>
            <person name="Varghese N."/>
            <person name="Submissions S."/>
        </authorList>
    </citation>
    <scope>NUCLEOTIDE SEQUENCE [LARGE SCALE GENOMIC DNA]</scope>
    <source>
        <strain evidence="3">OK042</strain>
    </source>
</reference>
<evidence type="ECO:0000313" key="3">
    <source>
        <dbReference type="Proteomes" id="UP000198915"/>
    </source>
</evidence>
<dbReference type="Proteomes" id="UP000198915">
    <property type="component" value="Unassembled WGS sequence"/>
</dbReference>
<keyword evidence="1" id="KW-0472">Membrane</keyword>
<dbReference type="RefSeq" id="WP_092273128.1">
    <property type="nucleotide sequence ID" value="NZ_CP176856.1"/>
</dbReference>
<name>A0A1I3ZXP6_9BACL</name>
<evidence type="ECO:0000256" key="1">
    <source>
        <dbReference type="SAM" id="Phobius"/>
    </source>
</evidence>
<organism evidence="2 3">
    <name type="scientific">Brevibacillus centrosporus</name>
    <dbReference type="NCBI Taxonomy" id="54910"/>
    <lineage>
        <taxon>Bacteria</taxon>
        <taxon>Bacillati</taxon>
        <taxon>Bacillota</taxon>
        <taxon>Bacilli</taxon>
        <taxon>Bacillales</taxon>
        <taxon>Paenibacillaceae</taxon>
        <taxon>Brevibacillus</taxon>
    </lineage>
</organism>
<dbReference type="EMBL" id="FORT01000014">
    <property type="protein sequence ID" value="SFK48309.1"/>
    <property type="molecule type" value="Genomic_DNA"/>
</dbReference>
<feature type="transmembrane region" description="Helical" evidence="1">
    <location>
        <begin position="27"/>
        <end position="45"/>
    </location>
</feature>
<protein>
    <submittedName>
        <fullName evidence="2">Uncharacterized protein</fullName>
    </submittedName>
</protein>